<gene>
    <name evidence="10" type="ORF">ACFO7U_09885</name>
</gene>
<feature type="region of interest" description="Disordered" evidence="8">
    <location>
        <begin position="1"/>
        <end position="23"/>
    </location>
</feature>
<keyword evidence="3 9" id="KW-0812">Transmembrane</keyword>
<feature type="transmembrane region" description="Helical" evidence="9">
    <location>
        <begin position="29"/>
        <end position="51"/>
    </location>
</feature>
<reference evidence="11" key="1">
    <citation type="journal article" date="2019" name="Int. J. Syst. Evol. Microbiol.">
        <title>The Global Catalogue of Microorganisms (GCM) 10K type strain sequencing project: providing services to taxonomists for standard genome sequencing and annotation.</title>
        <authorList>
            <consortium name="The Broad Institute Genomics Platform"/>
            <consortium name="The Broad Institute Genome Sequencing Center for Infectious Disease"/>
            <person name="Wu L."/>
            <person name="Ma J."/>
        </authorList>
    </citation>
    <scope>NUCLEOTIDE SEQUENCE [LARGE SCALE GENOMIC DNA]</scope>
    <source>
        <strain evidence="11">JCM 11882</strain>
    </source>
</reference>
<keyword evidence="7 9" id="KW-0472">Membrane</keyword>
<organism evidence="10 11">
    <name type="scientific">Dietzia aurantiaca</name>
    <dbReference type="NCBI Taxonomy" id="983873"/>
    <lineage>
        <taxon>Bacteria</taxon>
        <taxon>Bacillati</taxon>
        <taxon>Actinomycetota</taxon>
        <taxon>Actinomycetes</taxon>
        <taxon>Mycobacteriales</taxon>
        <taxon>Dietziaceae</taxon>
        <taxon>Dietzia</taxon>
    </lineage>
</organism>
<dbReference type="InterPro" id="IPR000701">
    <property type="entry name" value="SuccDH_FuR_B_TM-su"/>
</dbReference>
<evidence type="ECO:0000256" key="6">
    <source>
        <dbReference type="ARBA" id="ARBA00023004"/>
    </source>
</evidence>
<evidence type="ECO:0000256" key="2">
    <source>
        <dbReference type="ARBA" id="ARBA00022617"/>
    </source>
</evidence>
<evidence type="ECO:0000256" key="5">
    <source>
        <dbReference type="ARBA" id="ARBA00022989"/>
    </source>
</evidence>
<feature type="transmembrane region" description="Helical" evidence="9">
    <location>
        <begin position="182"/>
        <end position="204"/>
    </location>
</feature>
<evidence type="ECO:0000256" key="3">
    <source>
        <dbReference type="ARBA" id="ARBA00022692"/>
    </source>
</evidence>
<proteinExistence type="predicted"/>
<evidence type="ECO:0000256" key="9">
    <source>
        <dbReference type="SAM" id="Phobius"/>
    </source>
</evidence>
<comment type="caution">
    <text evidence="10">The sequence shown here is derived from an EMBL/GenBank/DDBJ whole genome shotgun (WGS) entry which is preliminary data.</text>
</comment>
<dbReference type="InterPro" id="IPR034804">
    <property type="entry name" value="SQR/QFR_C/D"/>
</dbReference>
<feature type="transmembrane region" description="Helical" evidence="9">
    <location>
        <begin position="130"/>
        <end position="149"/>
    </location>
</feature>
<accession>A0ABV9PQL0</accession>
<evidence type="ECO:0000313" key="10">
    <source>
        <dbReference type="EMBL" id="MFC4755092.1"/>
    </source>
</evidence>
<keyword evidence="2" id="KW-0349">Heme</keyword>
<comment type="subcellular location">
    <subcellularLocation>
        <location evidence="1">Membrane</location>
    </subcellularLocation>
</comment>
<dbReference type="Pfam" id="PF01127">
    <property type="entry name" value="Sdh_cyt"/>
    <property type="match status" value="1"/>
</dbReference>
<sequence length="246" mass="25738">MTDVHAPPHAGPPTPPRARRSPVRRAPVVPTWVAKSVMAVTGLVFTAFVVVHMVGNLKVFSGAATFNGYAAWLRSLLEPLVPHEGVLWALRVVLALCLVAHLWCSVLLVRRSRSSAGPHRRRLSAGSFGARSMLVTGVVLLLFVVFHILDMTTGTPPVAPSSYVPGSAHANLVGSLARPWVAAFYGVTMLLLAVHIAHGVRTAAGDLGVTGVRSRAGIAVIGGIAAVAVLLGNAAIPVAVQMGWLT</sequence>
<dbReference type="InterPro" id="IPR011138">
    <property type="entry name" value="Cytochrome_b-558"/>
</dbReference>
<dbReference type="EMBL" id="JBHSHP010000022">
    <property type="protein sequence ID" value="MFC4755092.1"/>
    <property type="molecule type" value="Genomic_DNA"/>
</dbReference>
<dbReference type="Gene3D" id="1.20.1300.10">
    <property type="entry name" value="Fumarate reductase/succinate dehydrogenase, transmembrane subunit"/>
    <property type="match status" value="1"/>
</dbReference>
<evidence type="ECO:0000256" key="8">
    <source>
        <dbReference type="SAM" id="MobiDB-lite"/>
    </source>
</evidence>
<evidence type="ECO:0000256" key="7">
    <source>
        <dbReference type="ARBA" id="ARBA00023136"/>
    </source>
</evidence>
<keyword evidence="4" id="KW-0479">Metal-binding</keyword>
<keyword evidence="5 9" id="KW-1133">Transmembrane helix</keyword>
<dbReference type="RefSeq" id="WP_344990819.1">
    <property type="nucleotide sequence ID" value="NZ_BAABCD010000015.1"/>
</dbReference>
<feature type="transmembrane region" description="Helical" evidence="9">
    <location>
        <begin position="86"/>
        <end position="109"/>
    </location>
</feature>
<feature type="transmembrane region" description="Helical" evidence="9">
    <location>
        <begin position="216"/>
        <end position="240"/>
    </location>
</feature>
<protein>
    <submittedName>
        <fullName evidence="10">Succinate dehydrogenase cytochrome b subunit</fullName>
    </submittedName>
</protein>
<dbReference type="CDD" id="cd03498">
    <property type="entry name" value="SQR_TypeB_2_TM"/>
    <property type="match status" value="1"/>
</dbReference>
<evidence type="ECO:0000256" key="4">
    <source>
        <dbReference type="ARBA" id="ARBA00022723"/>
    </source>
</evidence>
<dbReference type="NCBIfam" id="TIGR02046">
    <property type="entry name" value="sdhC_b558_fam"/>
    <property type="match status" value="1"/>
</dbReference>
<dbReference type="Proteomes" id="UP001595836">
    <property type="component" value="Unassembled WGS sequence"/>
</dbReference>
<evidence type="ECO:0000313" key="11">
    <source>
        <dbReference type="Proteomes" id="UP001595836"/>
    </source>
</evidence>
<dbReference type="SUPFAM" id="SSF81343">
    <property type="entry name" value="Fumarate reductase respiratory complex transmembrane subunits"/>
    <property type="match status" value="1"/>
</dbReference>
<keyword evidence="6" id="KW-0408">Iron</keyword>
<name>A0ABV9PQL0_9ACTN</name>
<evidence type="ECO:0000256" key="1">
    <source>
        <dbReference type="ARBA" id="ARBA00004370"/>
    </source>
</evidence>
<keyword evidence="11" id="KW-1185">Reference proteome</keyword>